<evidence type="ECO:0000313" key="3">
    <source>
        <dbReference type="EMBL" id="KIM52716.1"/>
    </source>
</evidence>
<accession>A0A0C3D9E7</accession>
<organism evidence="3 4">
    <name type="scientific">Scleroderma citrinum Foug A</name>
    <dbReference type="NCBI Taxonomy" id="1036808"/>
    <lineage>
        <taxon>Eukaryota</taxon>
        <taxon>Fungi</taxon>
        <taxon>Dikarya</taxon>
        <taxon>Basidiomycota</taxon>
        <taxon>Agaricomycotina</taxon>
        <taxon>Agaricomycetes</taxon>
        <taxon>Agaricomycetidae</taxon>
        <taxon>Boletales</taxon>
        <taxon>Sclerodermatineae</taxon>
        <taxon>Sclerodermataceae</taxon>
        <taxon>Scleroderma</taxon>
    </lineage>
</organism>
<dbReference type="InParanoid" id="A0A0C3D9E7"/>
<proteinExistence type="predicted"/>
<dbReference type="Proteomes" id="UP000053989">
    <property type="component" value="Unassembled WGS sequence"/>
</dbReference>
<protein>
    <recommendedName>
        <fullName evidence="2">DUF6830 domain-containing protein</fullName>
    </recommendedName>
</protein>
<feature type="domain" description="DUF6830" evidence="2">
    <location>
        <begin position="724"/>
        <end position="861"/>
    </location>
</feature>
<feature type="compositionally biased region" description="Polar residues" evidence="1">
    <location>
        <begin position="55"/>
        <end position="67"/>
    </location>
</feature>
<dbReference type="OrthoDB" id="3232986at2759"/>
<evidence type="ECO:0000313" key="4">
    <source>
        <dbReference type="Proteomes" id="UP000053989"/>
    </source>
</evidence>
<name>A0A0C3D9E7_9AGAM</name>
<keyword evidence="4" id="KW-1185">Reference proteome</keyword>
<dbReference type="InterPro" id="IPR041078">
    <property type="entry name" value="Plavaka"/>
</dbReference>
<dbReference type="HOGENOM" id="CLU_006344_10_2_1"/>
<dbReference type="InterPro" id="IPR049233">
    <property type="entry name" value="DUF6830"/>
</dbReference>
<feature type="region of interest" description="Disordered" evidence="1">
    <location>
        <begin position="52"/>
        <end position="100"/>
    </location>
</feature>
<dbReference type="Pfam" id="PF20722">
    <property type="entry name" value="DUF6830"/>
    <property type="match status" value="1"/>
</dbReference>
<gene>
    <name evidence="3" type="ORF">SCLCIDRAFT_32458</name>
</gene>
<reference evidence="3 4" key="1">
    <citation type="submission" date="2014-04" db="EMBL/GenBank/DDBJ databases">
        <authorList>
            <consortium name="DOE Joint Genome Institute"/>
            <person name="Kuo A."/>
            <person name="Kohler A."/>
            <person name="Nagy L.G."/>
            <person name="Floudas D."/>
            <person name="Copeland A."/>
            <person name="Barry K.W."/>
            <person name="Cichocki N."/>
            <person name="Veneault-Fourrey C."/>
            <person name="LaButti K."/>
            <person name="Lindquist E.A."/>
            <person name="Lipzen A."/>
            <person name="Lundell T."/>
            <person name="Morin E."/>
            <person name="Murat C."/>
            <person name="Sun H."/>
            <person name="Tunlid A."/>
            <person name="Henrissat B."/>
            <person name="Grigoriev I.V."/>
            <person name="Hibbett D.S."/>
            <person name="Martin F."/>
            <person name="Nordberg H.P."/>
            <person name="Cantor M.N."/>
            <person name="Hua S.X."/>
        </authorList>
    </citation>
    <scope>NUCLEOTIDE SEQUENCE [LARGE SCALE GENOMIC DNA]</scope>
    <source>
        <strain evidence="3 4">Foug A</strain>
    </source>
</reference>
<evidence type="ECO:0000259" key="2">
    <source>
        <dbReference type="Pfam" id="PF20722"/>
    </source>
</evidence>
<dbReference type="Pfam" id="PF18759">
    <property type="entry name" value="Plavaka"/>
    <property type="match status" value="1"/>
</dbReference>
<dbReference type="EMBL" id="KN822202">
    <property type="protein sequence ID" value="KIM52716.1"/>
    <property type="molecule type" value="Genomic_DNA"/>
</dbReference>
<reference evidence="4" key="2">
    <citation type="submission" date="2015-01" db="EMBL/GenBank/DDBJ databases">
        <title>Evolutionary Origins and Diversification of the Mycorrhizal Mutualists.</title>
        <authorList>
            <consortium name="DOE Joint Genome Institute"/>
            <consortium name="Mycorrhizal Genomics Consortium"/>
            <person name="Kohler A."/>
            <person name="Kuo A."/>
            <person name="Nagy L.G."/>
            <person name="Floudas D."/>
            <person name="Copeland A."/>
            <person name="Barry K.W."/>
            <person name="Cichocki N."/>
            <person name="Veneault-Fourrey C."/>
            <person name="LaButti K."/>
            <person name="Lindquist E.A."/>
            <person name="Lipzen A."/>
            <person name="Lundell T."/>
            <person name="Morin E."/>
            <person name="Murat C."/>
            <person name="Riley R."/>
            <person name="Ohm R."/>
            <person name="Sun H."/>
            <person name="Tunlid A."/>
            <person name="Henrissat B."/>
            <person name="Grigoriev I.V."/>
            <person name="Hibbett D.S."/>
            <person name="Martin F."/>
        </authorList>
    </citation>
    <scope>NUCLEOTIDE SEQUENCE [LARGE SCALE GENOMIC DNA]</scope>
    <source>
        <strain evidence="4">Foug A</strain>
    </source>
</reference>
<sequence>MPPTKSTHGRLKKISCPQCGKTFCTETNVLQHLNQPTSSCYSASLFETVRRTRNPLRSPNNNFTESGPRQDDENVGNFEMEDIDLPEPDPARSDFEDQPQQLGPERFMEIYEGCAEYFPGGRTFMDEFMADEYGEQRQENLYFPWASQQEWAFASWLLCSRLSLAAIDSLLSLELIRSISLSFRSAKELRARAETLPGGPQWLCEVIKPEYPTKQPPRLFYRDPIRCLQTLLSHPLLEPHTSFVPRRVWTSAAKVCHIYDEWLSGDRAWSIQETLPPGATMLGVVLSSDKTNISVMSGNRMAHPLLISLANIDTWIRSKASLHAYLLLALLPIAKFTHKNSRVCGLLQDRLVHQALNIVLSPLKVAAQVGIMMSDPVGNLRYCYTPLASWIADTPEESLLAGTGPKASPVTTATYKNFGDDHRHPSRTAETSLIAIRTACQKYSPTDYKNFVKAAKSLFLNGVVEPCWKGWADPSNFLTPEVLHHFHRMSWDHDVKWCIHVVGAAEVDFRFSIIQTAVGYRAFDEGISKLKQVTGRDHRSVQCYIIGVIAGKAPPRFITAVRSLLDFRYLAQAPVFSSHSLDRVAAALQEFHNNKDAILSQGARAHWQIPKLELLQSVVPSIRQSGAMIQWSADITEHAHVDVIKVPARAGNNQNYYSQIARYLDRLERCSRFDLATHIASRVDHPLELGEDDLDVDVDANVDNEPDPEDRLAEYSVPTRPTIDYFTISAALQQGLFPSAPRPFRTFATSTTAFHLATKPSLQLTVGEAAIAYDIPDLANAISAFFAEAMGDSTHRRLQIWHKIRVQQLSYHTKALELPQTLHAIPPSATNPHGLYDSVIVSPFPESDWPKSGLNGHSVVQLRLIFCELGSDVFATYVQRFNVSPRSGPDNMCTVTGMHFLRRALRTNGQQVGEVIPITLIRSPAHLIPNFGREAHSRLTKFSSYECNNEFWLNKYWSKEAFYALSLL</sequence>
<dbReference type="AlphaFoldDB" id="A0A0C3D9E7"/>
<evidence type="ECO:0000256" key="1">
    <source>
        <dbReference type="SAM" id="MobiDB-lite"/>
    </source>
</evidence>